<accession>F5BQF4</accession>
<reference evidence="2" key="1">
    <citation type="journal article" date="2012" name="Food Res. Intern.">
        <title>Sequencing of plasmids from a multi-antimicrobial resistant Salmonella enterica serovar Dublin strain.</title>
        <authorList>
            <person name="Han J."/>
            <person name="Lynne A.M."/>
            <person name="David D.E."/>
            <person name="Nayak R."/>
            <person name="Foley S.L."/>
        </authorList>
    </citation>
    <scope>NUCLEOTIDE SEQUENCE</scope>
    <source>
        <strain evidence="2">853</strain>
        <plasmid evidence="2">pSD_77</plasmid>
    </source>
</reference>
<evidence type="ECO:0000256" key="1">
    <source>
        <dbReference type="SAM" id="MobiDB-lite"/>
    </source>
</evidence>
<proteinExistence type="predicted"/>
<dbReference type="EMBL" id="JF267653">
    <property type="protein sequence ID" value="AEA95584.1"/>
    <property type="molecule type" value="Genomic_DNA"/>
</dbReference>
<evidence type="ECO:0000313" key="2">
    <source>
        <dbReference type="EMBL" id="AEA95584.1"/>
    </source>
</evidence>
<dbReference type="AlphaFoldDB" id="F5BQF4"/>
<name>F5BQF4_SALDU</name>
<keyword evidence="2" id="KW-0614">Plasmid</keyword>
<protein>
    <submittedName>
        <fullName evidence="2">Uncharacterized protein</fullName>
    </submittedName>
</protein>
<sequence>MQSMTNQSMARAPVRKPEMKALVSSSKISARSEKRPPPYPARLSSSGMLSFCKKILRGITGMEMSG</sequence>
<gene>
    <name evidence="2" type="ORF">pSD853_77_3</name>
</gene>
<geneLocation type="plasmid" evidence="2">
    <name>pSD_77</name>
</geneLocation>
<feature type="region of interest" description="Disordered" evidence="1">
    <location>
        <begin position="1"/>
        <end position="44"/>
    </location>
</feature>
<organism evidence="2">
    <name type="scientific">Salmonella dublin</name>
    <dbReference type="NCBI Taxonomy" id="98360"/>
    <lineage>
        <taxon>Bacteria</taxon>
        <taxon>Pseudomonadati</taxon>
        <taxon>Pseudomonadota</taxon>
        <taxon>Gammaproteobacteria</taxon>
        <taxon>Enterobacterales</taxon>
        <taxon>Enterobacteriaceae</taxon>
        <taxon>Salmonella</taxon>
    </lineage>
</organism>